<evidence type="ECO:0000256" key="1">
    <source>
        <dbReference type="ARBA" id="ARBA00004651"/>
    </source>
</evidence>
<keyword evidence="4 6" id="KW-1133">Transmembrane helix</keyword>
<comment type="subcellular location">
    <subcellularLocation>
        <location evidence="1">Cell membrane</location>
        <topology evidence="1">Multi-pass membrane protein</topology>
    </subcellularLocation>
</comment>
<dbReference type="GO" id="GO:0005886">
    <property type="term" value="C:plasma membrane"/>
    <property type="evidence" value="ECO:0007669"/>
    <property type="project" value="UniProtKB-SubCell"/>
</dbReference>
<dbReference type="eggNOG" id="COG4965">
    <property type="taxonomic scope" value="Bacteria"/>
</dbReference>
<keyword evidence="3 6" id="KW-0812">Transmembrane</keyword>
<evidence type="ECO:0000259" key="7">
    <source>
        <dbReference type="Pfam" id="PF00482"/>
    </source>
</evidence>
<dbReference type="RefSeq" id="WP_087186820.1">
    <property type="nucleotide sequence ID" value="NZ_NFHO01000010.1"/>
</dbReference>
<dbReference type="Proteomes" id="UP000196560">
    <property type="component" value="Unassembled WGS sequence"/>
</dbReference>
<dbReference type="Pfam" id="PF00482">
    <property type="entry name" value="T2SSF"/>
    <property type="match status" value="1"/>
</dbReference>
<proteinExistence type="predicted"/>
<comment type="caution">
    <text evidence="8">The sequence shown here is derived from an EMBL/GenBank/DDBJ whole genome shotgun (WGS) entry which is preliminary data.</text>
</comment>
<evidence type="ECO:0000256" key="2">
    <source>
        <dbReference type="ARBA" id="ARBA00022475"/>
    </source>
</evidence>
<gene>
    <name evidence="8" type="ORF">B5G21_08520</name>
</gene>
<organism evidence="8 9">
    <name type="scientific">Enorma massiliensis</name>
    <dbReference type="NCBI Taxonomy" id="1472761"/>
    <lineage>
        <taxon>Bacteria</taxon>
        <taxon>Bacillati</taxon>
        <taxon>Actinomycetota</taxon>
        <taxon>Coriobacteriia</taxon>
        <taxon>Coriobacteriales</taxon>
        <taxon>Coriobacteriaceae</taxon>
        <taxon>Enorma</taxon>
    </lineage>
</organism>
<keyword evidence="2" id="KW-1003">Cell membrane</keyword>
<feature type="transmembrane region" description="Helical" evidence="6">
    <location>
        <begin position="261"/>
        <end position="278"/>
    </location>
</feature>
<dbReference type="EMBL" id="NFHO01000010">
    <property type="protein sequence ID" value="OUN41888.1"/>
    <property type="molecule type" value="Genomic_DNA"/>
</dbReference>
<feature type="domain" description="Type II secretion system protein GspF" evidence="7">
    <location>
        <begin position="151"/>
        <end position="273"/>
    </location>
</feature>
<dbReference type="PANTHER" id="PTHR35007">
    <property type="entry name" value="INTEGRAL MEMBRANE PROTEIN-RELATED"/>
    <property type="match status" value="1"/>
</dbReference>
<dbReference type="PANTHER" id="PTHR35007:SF1">
    <property type="entry name" value="PILUS ASSEMBLY PROTEIN"/>
    <property type="match status" value="1"/>
</dbReference>
<dbReference type="AlphaFoldDB" id="A0A1Y3U3U9"/>
<accession>A0A1Y3U3U9</accession>
<sequence length="315" mass="33228">MARYMPFVIGALVAVCTACLFGCFSVGGVPGRSVPTSAGARRVSVAGMKEGLLAFSRRLGEMVPQQISGNSVVRRYVMEIPFDGGDYVTKLGMLLCADAACGLAGAIVSFSLWGLAAGLVAFWGVLGLRSSRRKRSEERRIEAEMPEAFAALAIALGSGHSLAQGMRFVGSHAQEPVKSEFTRVSHAIDCGVPAASALDDLLERLPAPGLGFVSLALKISQRTGAPLRDLLADAAEMVGERMELARRLDVKTSQARMSARLVALMPVAMVGLLTLLSGDFRAGLATPVGAGSVAVALALNLLAWWIIRHMMEVDV</sequence>
<evidence type="ECO:0000256" key="5">
    <source>
        <dbReference type="ARBA" id="ARBA00023136"/>
    </source>
</evidence>
<dbReference type="STRING" id="1118060.GCA_000311845_00242"/>
<dbReference type="InterPro" id="IPR018076">
    <property type="entry name" value="T2SS_GspF_dom"/>
</dbReference>
<name>A0A1Y3U3U9_9ACTN</name>
<protein>
    <recommendedName>
        <fullName evidence="7">Type II secretion system protein GspF domain-containing protein</fullName>
    </recommendedName>
</protein>
<reference evidence="9" key="1">
    <citation type="submission" date="2017-04" db="EMBL/GenBank/DDBJ databases">
        <title>Function of individual gut microbiota members based on whole genome sequencing of pure cultures obtained from chicken caecum.</title>
        <authorList>
            <person name="Medvecky M."/>
            <person name="Cejkova D."/>
            <person name="Polansky O."/>
            <person name="Karasova D."/>
            <person name="Kubasova T."/>
            <person name="Cizek A."/>
            <person name="Rychlik I."/>
        </authorList>
    </citation>
    <scope>NUCLEOTIDE SEQUENCE [LARGE SCALE GENOMIC DNA]</scope>
    <source>
        <strain evidence="9">An70</strain>
    </source>
</reference>
<feature type="transmembrane region" description="Helical" evidence="6">
    <location>
        <begin position="103"/>
        <end position="126"/>
    </location>
</feature>
<evidence type="ECO:0000313" key="8">
    <source>
        <dbReference type="EMBL" id="OUN41888.1"/>
    </source>
</evidence>
<feature type="transmembrane region" description="Helical" evidence="6">
    <location>
        <begin position="284"/>
        <end position="307"/>
    </location>
</feature>
<evidence type="ECO:0000313" key="9">
    <source>
        <dbReference type="Proteomes" id="UP000196560"/>
    </source>
</evidence>
<keyword evidence="5 6" id="KW-0472">Membrane</keyword>
<evidence type="ECO:0000256" key="3">
    <source>
        <dbReference type="ARBA" id="ARBA00022692"/>
    </source>
</evidence>
<keyword evidence="9" id="KW-1185">Reference proteome</keyword>
<evidence type="ECO:0000256" key="4">
    <source>
        <dbReference type="ARBA" id="ARBA00022989"/>
    </source>
</evidence>
<evidence type="ECO:0000256" key="6">
    <source>
        <dbReference type="SAM" id="Phobius"/>
    </source>
</evidence>